<dbReference type="SUPFAM" id="SSF55486">
    <property type="entry name" value="Metalloproteases ('zincins'), catalytic domain"/>
    <property type="match status" value="1"/>
</dbReference>
<evidence type="ECO:0000313" key="3">
    <source>
        <dbReference type="EMBL" id="GFQ83929.1"/>
    </source>
</evidence>
<dbReference type="PROSITE" id="PS51885">
    <property type="entry name" value="NEPRILYSIN"/>
    <property type="match status" value="1"/>
</dbReference>
<organism evidence="3 4">
    <name type="scientific">Trichonephila clavata</name>
    <name type="common">Joro spider</name>
    <name type="synonym">Nephila clavata</name>
    <dbReference type="NCBI Taxonomy" id="2740835"/>
    <lineage>
        <taxon>Eukaryota</taxon>
        <taxon>Metazoa</taxon>
        <taxon>Ecdysozoa</taxon>
        <taxon>Arthropoda</taxon>
        <taxon>Chelicerata</taxon>
        <taxon>Arachnida</taxon>
        <taxon>Araneae</taxon>
        <taxon>Araneomorphae</taxon>
        <taxon>Entelegynae</taxon>
        <taxon>Araneoidea</taxon>
        <taxon>Nephilidae</taxon>
        <taxon>Trichonephila</taxon>
    </lineage>
</organism>
<dbReference type="PANTHER" id="PTHR11733:SF224">
    <property type="entry name" value="NEPRILYSIN-2"/>
    <property type="match status" value="1"/>
</dbReference>
<comment type="similarity">
    <text evidence="1">Belongs to the peptidase M13 family.</text>
</comment>
<evidence type="ECO:0000259" key="2">
    <source>
        <dbReference type="Pfam" id="PF05649"/>
    </source>
</evidence>
<dbReference type="InterPro" id="IPR042089">
    <property type="entry name" value="Peptidase_M13_dom_2"/>
</dbReference>
<evidence type="ECO:0000256" key="1">
    <source>
        <dbReference type="ARBA" id="ARBA00007357"/>
    </source>
</evidence>
<dbReference type="AlphaFoldDB" id="A0A8X6KSY4"/>
<reference evidence="3" key="1">
    <citation type="submission" date="2020-07" db="EMBL/GenBank/DDBJ databases">
        <title>Multicomponent nature underlies the extraordinary mechanical properties of spider dragline silk.</title>
        <authorList>
            <person name="Kono N."/>
            <person name="Nakamura H."/>
            <person name="Mori M."/>
            <person name="Yoshida Y."/>
            <person name="Ohtoshi R."/>
            <person name="Malay A.D."/>
            <person name="Moran D.A.P."/>
            <person name="Tomita M."/>
            <person name="Numata K."/>
            <person name="Arakawa K."/>
        </authorList>
    </citation>
    <scope>NUCLEOTIDE SEQUENCE</scope>
</reference>
<dbReference type="EMBL" id="BMAO01022731">
    <property type="protein sequence ID" value="GFQ83929.1"/>
    <property type="molecule type" value="Genomic_DNA"/>
</dbReference>
<gene>
    <name evidence="3" type="primary">Nep2</name>
    <name evidence="3" type="ORF">TNCT_515551</name>
</gene>
<feature type="domain" description="Peptidase M13 N-terminal" evidence="2">
    <location>
        <begin position="102"/>
        <end position="214"/>
    </location>
</feature>
<name>A0A8X6KSY4_TRICU</name>
<feature type="non-terminal residue" evidence="3">
    <location>
        <position position="1"/>
    </location>
</feature>
<dbReference type="Pfam" id="PF05649">
    <property type="entry name" value="Peptidase_M13_N"/>
    <property type="match status" value="2"/>
</dbReference>
<keyword evidence="4" id="KW-1185">Reference proteome</keyword>
<accession>A0A8X6KSY4</accession>
<dbReference type="InterPro" id="IPR000718">
    <property type="entry name" value="Peptidase_M13"/>
</dbReference>
<feature type="domain" description="Peptidase M13 N-terminal" evidence="2">
    <location>
        <begin position="5"/>
        <end position="89"/>
    </location>
</feature>
<dbReference type="Gene3D" id="1.10.1380.10">
    <property type="entry name" value="Neutral endopeptidase , domain2"/>
    <property type="match status" value="2"/>
</dbReference>
<dbReference type="InterPro" id="IPR008753">
    <property type="entry name" value="Peptidase_M13_N"/>
</dbReference>
<dbReference type="Proteomes" id="UP000887116">
    <property type="component" value="Unassembled WGS sequence"/>
</dbReference>
<dbReference type="GO" id="GO:0005886">
    <property type="term" value="C:plasma membrane"/>
    <property type="evidence" value="ECO:0007669"/>
    <property type="project" value="TreeGrafter"/>
</dbReference>
<protein>
    <submittedName>
        <fullName evidence="3">Neprilysin-2</fullName>
    </submittedName>
</protein>
<comment type="caution">
    <text evidence="3">The sequence shown here is derived from an EMBL/GenBank/DDBJ whole genome shotgun (WGS) entry which is preliminary data.</text>
</comment>
<sequence length="215" mass="24508">KVGFGHNILFSLSIGPDIRNNTRHIIDLDQASLGMPDRNYLLKGIEDPLVAAYYQLMVDSAVLLGANRTRANEEMKAALNFEIAIANITGKIFEQFSWIKFHEQRRVIANYLMWRVVGQAFPTLHRAWGEISQHYSSILTGKVRQEARWEHCLGTLSGSLSTALASLYVKNHFKDGSKDLALEMVNYIHREFLNVLSNVDWMDSRTKARAREKVS</sequence>
<evidence type="ECO:0000313" key="4">
    <source>
        <dbReference type="Proteomes" id="UP000887116"/>
    </source>
</evidence>
<dbReference type="GO" id="GO:0004222">
    <property type="term" value="F:metalloendopeptidase activity"/>
    <property type="evidence" value="ECO:0007669"/>
    <property type="project" value="InterPro"/>
</dbReference>
<dbReference type="GO" id="GO:0016485">
    <property type="term" value="P:protein processing"/>
    <property type="evidence" value="ECO:0007669"/>
    <property type="project" value="TreeGrafter"/>
</dbReference>
<dbReference type="PANTHER" id="PTHR11733">
    <property type="entry name" value="ZINC METALLOPROTEASE FAMILY M13 NEPRILYSIN-RELATED"/>
    <property type="match status" value="1"/>
</dbReference>
<proteinExistence type="inferred from homology"/>
<dbReference type="OrthoDB" id="6502247at2759"/>